<dbReference type="EMBL" id="CP111018">
    <property type="protein sequence ID" value="WAR10745.1"/>
    <property type="molecule type" value="Genomic_DNA"/>
</dbReference>
<reference evidence="1" key="1">
    <citation type="submission" date="2022-11" db="EMBL/GenBank/DDBJ databases">
        <title>Centuries of genome instability and evolution in soft-shell clam transmissible cancer (bioRxiv).</title>
        <authorList>
            <person name="Hart S.F.M."/>
            <person name="Yonemitsu M.A."/>
            <person name="Giersch R.M."/>
            <person name="Beal B.F."/>
            <person name="Arriagada G."/>
            <person name="Davis B.W."/>
            <person name="Ostrander E.A."/>
            <person name="Goff S.P."/>
            <person name="Metzger M.J."/>
        </authorList>
    </citation>
    <scope>NUCLEOTIDE SEQUENCE</scope>
    <source>
        <strain evidence="1">MELC-2E11</strain>
        <tissue evidence="1">Siphon/mantle</tissue>
    </source>
</reference>
<accession>A0ABY7EL86</accession>
<protein>
    <submittedName>
        <fullName evidence="1">Uncharacterized protein</fullName>
    </submittedName>
</protein>
<keyword evidence="2" id="KW-1185">Reference proteome</keyword>
<dbReference type="Proteomes" id="UP001164746">
    <property type="component" value="Chromosome 7"/>
</dbReference>
<gene>
    <name evidence="1" type="ORF">MAR_035821</name>
</gene>
<proteinExistence type="predicted"/>
<sequence length="84" mass="10099">MMGSERLKRYLRHFLVRCDPEWLSGSYLNRRQIIWRNTKYKTPEYGNLRISETCITAQVKRIITSFMYHIGHSKNQCLSDKVCK</sequence>
<name>A0ABY7EL86_MYAAR</name>
<evidence type="ECO:0000313" key="2">
    <source>
        <dbReference type="Proteomes" id="UP001164746"/>
    </source>
</evidence>
<organism evidence="1 2">
    <name type="scientific">Mya arenaria</name>
    <name type="common">Soft-shell clam</name>
    <dbReference type="NCBI Taxonomy" id="6604"/>
    <lineage>
        <taxon>Eukaryota</taxon>
        <taxon>Metazoa</taxon>
        <taxon>Spiralia</taxon>
        <taxon>Lophotrochozoa</taxon>
        <taxon>Mollusca</taxon>
        <taxon>Bivalvia</taxon>
        <taxon>Autobranchia</taxon>
        <taxon>Heteroconchia</taxon>
        <taxon>Euheterodonta</taxon>
        <taxon>Imparidentia</taxon>
        <taxon>Neoheterodontei</taxon>
        <taxon>Myida</taxon>
        <taxon>Myoidea</taxon>
        <taxon>Myidae</taxon>
        <taxon>Mya</taxon>
    </lineage>
</organism>
<evidence type="ECO:0000313" key="1">
    <source>
        <dbReference type="EMBL" id="WAR10745.1"/>
    </source>
</evidence>
<feature type="non-terminal residue" evidence="1">
    <location>
        <position position="84"/>
    </location>
</feature>